<keyword evidence="2" id="KW-1185">Reference proteome</keyword>
<evidence type="ECO:0000313" key="1">
    <source>
        <dbReference type="EMBL" id="ADN51464.1"/>
    </source>
</evidence>
<protein>
    <submittedName>
        <fullName evidence="1">Uncharacterized protein</fullName>
    </submittedName>
</protein>
<dbReference type="HOGENOM" id="CLU_134215_0_0_2"/>
<evidence type="ECO:0000313" key="2">
    <source>
        <dbReference type="Proteomes" id="UP000006681"/>
    </source>
</evidence>
<accession>E1QPH6</accession>
<dbReference type="RefSeq" id="WP_013337189.1">
    <property type="nucleotide sequence ID" value="NC_014537.1"/>
</dbReference>
<proteinExistence type="predicted"/>
<dbReference type="eggNOG" id="arCOG05629">
    <property type="taxonomic scope" value="Archaea"/>
</dbReference>
<name>E1QPH6_VULDI</name>
<sequence>MSIGDKVAELIRKARDAGFLEFYEINELVRSIIESSGEVNAILYRPGEMPILVNAAKEDDYVSIALLDLNLAEEMSAKDVPQLINGFRDLEDITTRIGFELYGNRSIAPFLYPLYLDETSSVVLVILGIKSAVSSQLFNENFIEGLIEDLRFNSDAYLFRIIDALRVSPNK</sequence>
<dbReference type="STRING" id="572478.Vdis_2095"/>
<dbReference type="GeneID" id="9753047"/>
<organism evidence="1 2">
    <name type="scientific">Vulcanisaeta distributa (strain DSM 14429 / JCM 11212 / NBRC 100878 / IC-017)</name>
    <dbReference type="NCBI Taxonomy" id="572478"/>
    <lineage>
        <taxon>Archaea</taxon>
        <taxon>Thermoproteota</taxon>
        <taxon>Thermoprotei</taxon>
        <taxon>Thermoproteales</taxon>
        <taxon>Thermoproteaceae</taxon>
        <taxon>Vulcanisaeta</taxon>
    </lineage>
</organism>
<dbReference type="KEGG" id="vdi:Vdis_2095"/>
<reference evidence="2" key="2">
    <citation type="journal article" date="2010" name="Stand. Genomic Sci.">
        <title>Complete genome sequence of Vulcanisaeta distributa type strain (IC-017T).</title>
        <authorList>
            <person name="Mavromatis K."/>
            <person name="Sikorski J."/>
            <person name="Pabst E."/>
            <person name="Teshima H."/>
            <person name="Lapidus A."/>
            <person name="Lucas S."/>
            <person name="Nolan M."/>
            <person name="Glavina Del Rio T."/>
            <person name="Cheng J."/>
            <person name="Bruce D."/>
            <person name="Goodwin L."/>
            <person name="Pitluck S."/>
            <person name="Liolios K."/>
            <person name="Ivanova N."/>
            <person name="Mikhailova N."/>
            <person name="Pati A."/>
            <person name="Chen A."/>
            <person name="Palaniappan K."/>
            <person name="Land M."/>
            <person name="Hauser L."/>
            <person name="Chang Y."/>
            <person name="Jeffries C."/>
            <person name="Rohde M."/>
            <person name="Spring S."/>
            <person name="Goker M."/>
            <person name="Wirth R."/>
            <person name="Woyke T."/>
            <person name="Bristow J."/>
            <person name="Eisen J."/>
            <person name="Markowitz V."/>
            <person name="Hugenholtz P."/>
            <person name="Klenk H."/>
            <person name="Kyrpides N."/>
        </authorList>
    </citation>
    <scope>NUCLEOTIDE SEQUENCE [LARGE SCALE GENOMIC DNA]</scope>
    <source>
        <strain evidence="2">DSM 14429 / JCM 11212 / NBRC 100878 / IC-017</strain>
    </source>
</reference>
<dbReference type="AlphaFoldDB" id="E1QPH6"/>
<gene>
    <name evidence="1" type="ordered locus">Vdis_2095</name>
</gene>
<dbReference type="Proteomes" id="UP000006681">
    <property type="component" value="Chromosome"/>
</dbReference>
<dbReference type="OrthoDB" id="27779at2157"/>
<dbReference type="EMBL" id="CP002100">
    <property type="protein sequence ID" value="ADN51464.1"/>
    <property type="molecule type" value="Genomic_DNA"/>
</dbReference>
<reference evidence="1 2" key="1">
    <citation type="journal article" date="2010" name="Stand. Genomic Sci.">
        <title>Complete genome sequence of Vulcanisaeta distributa type strain (IC-017).</title>
        <authorList>
            <person name="Mavromatis K."/>
            <person name="Sikorski J."/>
            <person name="Pabst E."/>
            <person name="Teshima H."/>
            <person name="Lapidus A."/>
            <person name="Lucas S."/>
            <person name="Nolan M."/>
            <person name="Glavina Del Rio T."/>
            <person name="Cheng J.F."/>
            <person name="Bruce D."/>
            <person name="Goodwin L."/>
            <person name="Pitluck S."/>
            <person name="Liolios K."/>
            <person name="Ivanova N."/>
            <person name="Mikhailova N."/>
            <person name="Pati A."/>
            <person name="Chen A."/>
            <person name="Palaniappan K."/>
            <person name="Land M."/>
            <person name="Hauser L."/>
            <person name="Chang Y.J."/>
            <person name="Jeffries C.D."/>
            <person name="Rohde M."/>
            <person name="Spring S."/>
            <person name="Goker M."/>
            <person name="Wirth R."/>
            <person name="Woyke T."/>
            <person name="Bristow J."/>
            <person name="Eisen J.A."/>
            <person name="Markowitz V."/>
            <person name="Hugenholtz P."/>
            <person name="Klenk H.P."/>
            <person name="Kyrpides N.C."/>
        </authorList>
    </citation>
    <scope>NUCLEOTIDE SEQUENCE [LARGE SCALE GENOMIC DNA]</scope>
    <source>
        <strain evidence="2">DSM 14429 / JCM 11212 / NBRC 100878 / IC-017</strain>
    </source>
</reference>